<proteinExistence type="predicted"/>
<keyword evidence="2" id="KW-1185">Reference proteome</keyword>
<evidence type="ECO:0000313" key="1">
    <source>
        <dbReference type="EMBL" id="GAA0146359.1"/>
    </source>
</evidence>
<dbReference type="AlphaFoldDB" id="A0AAV3P4F0"/>
<comment type="caution">
    <text evidence="1">The sequence shown here is derived from an EMBL/GenBank/DDBJ whole genome shotgun (WGS) entry which is preliminary data.</text>
</comment>
<dbReference type="PANTHER" id="PTHR48475:SF2">
    <property type="entry name" value="RIBONUCLEASE H"/>
    <property type="match status" value="1"/>
</dbReference>
<dbReference type="Proteomes" id="UP001454036">
    <property type="component" value="Unassembled WGS sequence"/>
</dbReference>
<protein>
    <recommendedName>
        <fullName evidence="3">Reverse transcriptase RNase H-like domain-containing protein</fullName>
    </recommendedName>
</protein>
<gene>
    <name evidence="1" type="ORF">LIER_06337</name>
</gene>
<organism evidence="1 2">
    <name type="scientific">Lithospermum erythrorhizon</name>
    <name type="common">Purple gromwell</name>
    <name type="synonym">Lithospermum officinale var. erythrorhizon</name>
    <dbReference type="NCBI Taxonomy" id="34254"/>
    <lineage>
        <taxon>Eukaryota</taxon>
        <taxon>Viridiplantae</taxon>
        <taxon>Streptophyta</taxon>
        <taxon>Embryophyta</taxon>
        <taxon>Tracheophyta</taxon>
        <taxon>Spermatophyta</taxon>
        <taxon>Magnoliopsida</taxon>
        <taxon>eudicotyledons</taxon>
        <taxon>Gunneridae</taxon>
        <taxon>Pentapetalae</taxon>
        <taxon>asterids</taxon>
        <taxon>lamiids</taxon>
        <taxon>Boraginales</taxon>
        <taxon>Boraginaceae</taxon>
        <taxon>Boraginoideae</taxon>
        <taxon>Lithospermeae</taxon>
        <taxon>Lithospermum</taxon>
    </lineage>
</organism>
<reference evidence="1 2" key="1">
    <citation type="submission" date="2024-01" db="EMBL/GenBank/DDBJ databases">
        <title>The complete chloroplast genome sequence of Lithospermum erythrorhizon: insights into the phylogenetic relationship among Boraginaceae species and the maternal lineages of purple gromwells.</title>
        <authorList>
            <person name="Okada T."/>
            <person name="Watanabe K."/>
        </authorList>
    </citation>
    <scope>NUCLEOTIDE SEQUENCE [LARGE SCALE GENOMIC DNA]</scope>
</reference>
<accession>A0AAV3P4F0</accession>
<dbReference type="PANTHER" id="PTHR48475">
    <property type="entry name" value="RIBONUCLEASE H"/>
    <property type="match status" value="1"/>
</dbReference>
<evidence type="ECO:0008006" key="3">
    <source>
        <dbReference type="Google" id="ProtNLM"/>
    </source>
</evidence>
<sequence>MRDTFYMALVISARKLKFEAHPIVVVIEQPMKRILSNPTHTGRLTKWAIKLSKFEITFVPRTGIKTQALADFIIECTARDPQESQEYIPELPERPQWNLYIDGAMQPEKPFQPRVWNRSCHTLGSVSAQHKTNLFR</sequence>
<name>A0AAV3P4F0_LITER</name>
<evidence type="ECO:0000313" key="2">
    <source>
        <dbReference type="Proteomes" id="UP001454036"/>
    </source>
</evidence>
<dbReference type="EMBL" id="BAABME010000917">
    <property type="protein sequence ID" value="GAA0146359.1"/>
    <property type="molecule type" value="Genomic_DNA"/>
</dbReference>